<keyword evidence="1" id="KW-1133">Transmembrane helix</keyword>
<dbReference type="OrthoDB" id="3525430at2759"/>
<evidence type="ECO:0000313" key="3">
    <source>
        <dbReference type="EMBL" id="CZR64588.1"/>
    </source>
</evidence>
<gene>
    <name evidence="3" type="ORF">PAC_14486</name>
</gene>
<sequence length="1051" mass="117447">MRHSRLPKFLPMMFVLMFMSFFLRAIHGLPEVQVVEPQPFIGARQTLHSRDPTSSQMNPSNILWPPDCATQDSNCLGQSAVKSCTVKDCSKMVALTCWKHVYYIDFSCLCKSMDSTTCPSCSSGINKELYLAWLAVYCPLDPGWSGLPSNWAGLPEYKILEAGGVDAVTSVDSGHFQTENPFTSQFITDKHTIIDDHHLPSCTSGCQWLNAKWSSAWVDGNVAAGLAGAGVFQPSYKIGGVPQSGNLYVDLSVFCPGWKWSDLQSNCGGLCSADLEPTSLLLWLNSTCAQVSGFTGLPDHWTDSLALVNNTFSNSSFPGPTCSQASNDAECQITATISSCTRELCGSVDVNGNCEAEYLVSMPCFCSKVKYSSCLTSSGVCSPGLDETGLLLWINSTCASVSGFPGMPSNWTKSLNIANSTYSQVDGFPWPSCLSAGSHPDCQLKSTEFSCTRTFCNGTDGHGDCFSSTMVDMECFCSDVQYGNTCTSNCGLAWERVQYLKWLNGTCYSVANDSSLPGNWTSLLSVQRSEMLPASFDLTPVSNSTTSRSSGPSNRNKLLVNAINAAIIKSVTGLEHTSITALTFFWCTRPRLAWLIVVLLPYQAEKSMYFVAAASTLFSEGILQIMGTYYTGSAVSYARRQKFFLQGHLAGSGYTNSARIMYAGALLWLTLVPFAILALAWGVFEIDREIKSLGKSWSQTKKMAKENCAIASKQIRSLRDAHANLKPVGQVPWQQQVDPMQNLAKTPLDSVIEGWNELETAWKGMSMEIRREHNKRRSLQQRAEGYRVQLENTAEGSDRRRKFQTRSRAVEQKLDDVERDWLAIPELRQEEAQAHQAEAGRRIPLVQQHRTEIETLLEASRRRLLPFEDRVAQEEARIATENEELKSMRWQERNFVSRWMSKNSERQAESKNEYEMVDRRRREHLSSLEAAENNPHMKEERKKNADLQAVSDAWEAFSSSRRALGQNWAANEEEWRLEGERRERDQEIQPRVGYFRFVVLGVMLLCWIAQWLFWAGYVGVAGDRYYPQKLALLWFVWTLFSAMGIAIGASF</sequence>
<feature type="chain" id="PRO_5013358473" description="EGF-like domain-containing protein" evidence="2">
    <location>
        <begin position="29"/>
        <end position="1051"/>
    </location>
</feature>
<keyword evidence="2" id="KW-0732">Signal</keyword>
<keyword evidence="1" id="KW-0472">Membrane</keyword>
<evidence type="ECO:0000313" key="4">
    <source>
        <dbReference type="Proteomes" id="UP000184330"/>
    </source>
</evidence>
<dbReference type="EMBL" id="FJOG01000027">
    <property type="protein sequence ID" value="CZR64588.1"/>
    <property type="molecule type" value="Genomic_DNA"/>
</dbReference>
<keyword evidence="4" id="KW-1185">Reference proteome</keyword>
<feature type="signal peptide" evidence="2">
    <location>
        <begin position="1"/>
        <end position="28"/>
    </location>
</feature>
<feature type="transmembrane region" description="Helical" evidence="1">
    <location>
        <begin position="994"/>
        <end position="1018"/>
    </location>
</feature>
<keyword evidence="1" id="KW-0812">Transmembrane</keyword>
<feature type="transmembrane region" description="Helical" evidence="1">
    <location>
        <begin position="1030"/>
        <end position="1049"/>
    </location>
</feature>
<protein>
    <recommendedName>
        <fullName evidence="5">EGF-like domain-containing protein</fullName>
    </recommendedName>
</protein>
<evidence type="ECO:0000256" key="2">
    <source>
        <dbReference type="SAM" id="SignalP"/>
    </source>
</evidence>
<evidence type="ECO:0000256" key="1">
    <source>
        <dbReference type="SAM" id="Phobius"/>
    </source>
</evidence>
<dbReference type="Proteomes" id="UP000184330">
    <property type="component" value="Unassembled WGS sequence"/>
</dbReference>
<name>A0A1L7XHV0_9HELO</name>
<dbReference type="AlphaFoldDB" id="A0A1L7XHV0"/>
<feature type="transmembrane region" description="Helical" evidence="1">
    <location>
        <begin position="660"/>
        <end position="684"/>
    </location>
</feature>
<dbReference type="STRING" id="576137.A0A1L7XHV0"/>
<accession>A0A1L7XHV0</accession>
<proteinExistence type="predicted"/>
<evidence type="ECO:0008006" key="5">
    <source>
        <dbReference type="Google" id="ProtNLM"/>
    </source>
</evidence>
<organism evidence="3 4">
    <name type="scientific">Phialocephala subalpina</name>
    <dbReference type="NCBI Taxonomy" id="576137"/>
    <lineage>
        <taxon>Eukaryota</taxon>
        <taxon>Fungi</taxon>
        <taxon>Dikarya</taxon>
        <taxon>Ascomycota</taxon>
        <taxon>Pezizomycotina</taxon>
        <taxon>Leotiomycetes</taxon>
        <taxon>Helotiales</taxon>
        <taxon>Mollisiaceae</taxon>
        <taxon>Phialocephala</taxon>
        <taxon>Phialocephala fortinii species complex</taxon>
    </lineage>
</organism>
<reference evidence="3 4" key="1">
    <citation type="submission" date="2016-03" db="EMBL/GenBank/DDBJ databases">
        <authorList>
            <person name="Ploux O."/>
        </authorList>
    </citation>
    <scope>NUCLEOTIDE SEQUENCE [LARGE SCALE GENOMIC DNA]</scope>
    <source>
        <strain evidence="3 4">UAMH 11012</strain>
    </source>
</reference>